<keyword evidence="2" id="KW-1185">Reference proteome</keyword>
<protein>
    <submittedName>
        <fullName evidence="1">Uncharacterized protein</fullName>
    </submittedName>
</protein>
<reference evidence="1" key="1">
    <citation type="submission" date="2021-03" db="EMBL/GenBank/DDBJ databases">
        <authorList>
            <person name="Bekaert M."/>
        </authorList>
    </citation>
    <scope>NUCLEOTIDE SEQUENCE</scope>
</reference>
<dbReference type="AlphaFoldDB" id="A0A8S3RWR0"/>
<proteinExistence type="predicted"/>
<dbReference type="OrthoDB" id="6134082at2759"/>
<accession>A0A8S3RWR0</accession>
<name>A0A8S3RWR0_MYTED</name>
<comment type="caution">
    <text evidence="1">The sequence shown here is derived from an EMBL/GenBank/DDBJ whole genome shotgun (WGS) entry which is preliminary data.</text>
</comment>
<organism evidence="1 2">
    <name type="scientific">Mytilus edulis</name>
    <name type="common">Blue mussel</name>
    <dbReference type="NCBI Taxonomy" id="6550"/>
    <lineage>
        <taxon>Eukaryota</taxon>
        <taxon>Metazoa</taxon>
        <taxon>Spiralia</taxon>
        <taxon>Lophotrochozoa</taxon>
        <taxon>Mollusca</taxon>
        <taxon>Bivalvia</taxon>
        <taxon>Autobranchia</taxon>
        <taxon>Pteriomorphia</taxon>
        <taxon>Mytilida</taxon>
        <taxon>Mytiloidea</taxon>
        <taxon>Mytilidae</taxon>
        <taxon>Mytilinae</taxon>
        <taxon>Mytilus</taxon>
    </lineage>
</organism>
<dbReference type="EMBL" id="CAJPWZ010001341">
    <property type="protein sequence ID" value="CAG2213223.1"/>
    <property type="molecule type" value="Genomic_DNA"/>
</dbReference>
<sequence length="725" mass="80416">MINGLLYEVNKPITKTAKFGQNVGKLVNKLDRKLHSWSEDITWKFNGWLKQAEKQANKVKNGIVDTGKQIGKGAENAGKKVWGGIKICGSNFVSRQKKTAEKIKDLKALYSFILKNSIVLKVEYEKKSVLFKDGKVEFKTSFVTFQNVINDQARVDIVNYIVDEIDATVDEDKVITLSCETKVNQTIKSCDECSGNICAAVELRQERKKIDLPKLLSVIHKPVILVASVEIFGKRSTRHLIEKRCVSSCPVCNLLDKDIFTDEQIVGKICGASFVSRQKQLYEKVRGLEDAYNYIVSNAPVVTKVEYETSSIIIVNGKLAFKKSFVTYQTNKIKRRFQLSGLFEISNIDVINDQTSAVLFDYIIAEINDTVDEEKVLTQSCDTKVNQTLKSCDECIRNVCEQVPEILVSTPGSENWPRPNPTRLPGLIITRNPDKAKVINMIKEIGKSVGQEAARFGKKIGKVLLKIGGGVGRTIRKVEGVLNKVRGGIKKIGSKVGSHVKRLGKGVTRVGKHIGQGVGRIGKHIGQGVGRLGKNIVRGVGTIGKNIGRGVGRIGKTIGRGVGRISKNIGRGVGRIGKNIGRGVGRFGKNIGRELFGKRSTRHLIAKRCVHSCPVCDELTKNTDEQIVGNICGSDFVSRQEKMFDKVRGLEDTYNYIVDQPVVTKMEYETSSLIVVGGKMAFKKSFVTFQTDKIKKRFQLSGILEFSDIEDMVIKISKDILAKML</sequence>
<evidence type="ECO:0000313" key="1">
    <source>
        <dbReference type="EMBL" id="CAG2213223.1"/>
    </source>
</evidence>
<evidence type="ECO:0000313" key="2">
    <source>
        <dbReference type="Proteomes" id="UP000683360"/>
    </source>
</evidence>
<gene>
    <name evidence="1" type="ORF">MEDL_27139</name>
</gene>
<dbReference type="Proteomes" id="UP000683360">
    <property type="component" value="Unassembled WGS sequence"/>
</dbReference>